<dbReference type="GO" id="GO:0005739">
    <property type="term" value="C:mitochondrion"/>
    <property type="evidence" value="ECO:0007669"/>
    <property type="project" value="TreeGrafter"/>
</dbReference>
<dbReference type="PANTHER" id="PTHR11088">
    <property type="entry name" value="TRNA DIMETHYLALLYLTRANSFERASE"/>
    <property type="match status" value="1"/>
</dbReference>
<dbReference type="HAMAP" id="MF_00185">
    <property type="entry name" value="IPP_trans"/>
    <property type="match status" value="1"/>
</dbReference>
<dbReference type="GO" id="GO:0006400">
    <property type="term" value="P:tRNA modification"/>
    <property type="evidence" value="ECO:0007669"/>
    <property type="project" value="TreeGrafter"/>
</dbReference>
<dbReference type="AlphaFoldDB" id="A0AAW0GMJ6"/>
<evidence type="ECO:0000313" key="6">
    <source>
        <dbReference type="EMBL" id="KAK7693137.1"/>
    </source>
</evidence>
<evidence type="ECO:0000256" key="4">
    <source>
        <dbReference type="ARBA" id="ARBA00022840"/>
    </source>
</evidence>
<dbReference type="Gene3D" id="1.10.20.140">
    <property type="match status" value="1"/>
</dbReference>
<feature type="region of interest" description="Disordered" evidence="5">
    <location>
        <begin position="474"/>
        <end position="517"/>
    </location>
</feature>
<keyword evidence="3" id="KW-0547">Nucleotide-binding</keyword>
<dbReference type="InterPro" id="IPR018022">
    <property type="entry name" value="IPT"/>
</dbReference>
<evidence type="ECO:0000256" key="2">
    <source>
        <dbReference type="ARBA" id="ARBA00022679"/>
    </source>
</evidence>
<comment type="similarity">
    <text evidence="1">Belongs to the IPP transferase family.</text>
</comment>
<dbReference type="SUPFAM" id="SSF52540">
    <property type="entry name" value="P-loop containing nucleoside triphosphate hydrolases"/>
    <property type="match status" value="1"/>
</dbReference>
<sequence>MSLRPLIAICGTTGVGKSKLAIELAQALSQSKYGINGYHGARIINADAMQVYAGMDIITNKVPLEEQAGVEHLLMGYKKPGEQYVVGQWVKDAIEAIEETHRRNQVPIIVGGTSYWIQHLIFPNRLASLERLNEKDERPPAPMSETLATAVNALSQKSSELYHDLPKQLSSDYTDADSASALYSLLSSLDPQMAQRWHWKDSRKVLRSLNIIKESGRLGSELVSEQNQVNDPPRYRSLLLWLYANPELLFPRLDSRVDVMIERGLLQEVQELIDLAKSPPEVDASETNGEEPKFDYTLGLYQSIGFKEFSQYLAMPDSPEKEKIYAAAVERMKLSTRQYAKKQVSWLRNKLLPAANSVNAASQSAGELPVIPAYLLDATDLSTWDTSIRNKAEHIMEDFLSERELPNPLSTSETAATLLSLPEKDVSPAAVLNARRKIICPICTVNPEQPMMVEEGKEWNAHVGTRFHRKMQRRAEHGHEWEARKKQRIAAEAREREVVDDVGPNQEVDDQRNNSSD</sequence>
<evidence type="ECO:0008006" key="8">
    <source>
        <dbReference type="Google" id="ProtNLM"/>
    </source>
</evidence>
<feature type="compositionally biased region" description="Basic and acidic residues" evidence="5">
    <location>
        <begin position="474"/>
        <end position="499"/>
    </location>
</feature>
<comment type="caution">
    <text evidence="6">The sequence shown here is derived from an EMBL/GenBank/DDBJ whole genome shotgun (WGS) entry which is preliminary data.</text>
</comment>
<dbReference type="Pfam" id="PF01715">
    <property type="entry name" value="IPPT"/>
    <property type="match status" value="1"/>
</dbReference>
<dbReference type="InterPro" id="IPR027417">
    <property type="entry name" value="P-loop_NTPase"/>
</dbReference>
<keyword evidence="7" id="KW-1185">Reference proteome</keyword>
<evidence type="ECO:0000256" key="1">
    <source>
        <dbReference type="ARBA" id="ARBA00005842"/>
    </source>
</evidence>
<dbReference type="InterPro" id="IPR039657">
    <property type="entry name" value="Dimethylallyltransferase"/>
</dbReference>
<organism evidence="6 7">
    <name type="scientific">Cerrena zonata</name>
    <dbReference type="NCBI Taxonomy" id="2478898"/>
    <lineage>
        <taxon>Eukaryota</taxon>
        <taxon>Fungi</taxon>
        <taxon>Dikarya</taxon>
        <taxon>Basidiomycota</taxon>
        <taxon>Agaricomycotina</taxon>
        <taxon>Agaricomycetes</taxon>
        <taxon>Polyporales</taxon>
        <taxon>Cerrenaceae</taxon>
        <taxon>Cerrena</taxon>
    </lineage>
</organism>
<accession>A0AAW0GMJ6</accession>
<gene>
    <name evidence="6" type="ORF">QCA50_002703</name>
</gene>
<dbReference type="Proteomes" id="UP001385951">
    <property type="component" value="Unassembled WGS sequence"/>
</dbReference>
<dbReference type="EMBL" id="JASBNA010000003">
    <property type="protein sequence ID" value="KAK7693137.1"/>
    <property type="molecule type" value="Genomic_DNA"/>
</dbReference>
<proteinExistence type="inferred from homology"/>
<evidence type="ECO:0000313" key="7">
    <source>
        <dbReference type="Proteomes" id="UP001385951"/>
    </source>
</evidence>
<reference evidence="6 7" key="1">
    <citation type="submission" date="2022-09" db="EMBL/GenBank/DDBJ databases">
        <authorList>
            <person name="Palmer J.M."/>
        </authorList>
    </citation>
    <scope>NUCLEOTIDE SEQUENCE [LARGE SCALE GENOMIC DNA]</scope>
    <source>
        <strain evidence="6 7">DSM 7382</strain>
    </source>
</reference>
<protein>
    <recommendedName>
        <fullName evidence="8">tRNA isopentenyltransferase</fullName>
    </recommendedName>
</protein>
<evidence type="ECO:0000256" key="3">
    <source>
        <dbReference type="ARBA" id="ARBA00022741"/>
    </source>
</evidence>
<dbReference type="GO" id="GO:0005524">
    <property type="term" value="F:ATP binding"/>
    <property type="evidence" value="ECO:0007669"/>
    <property type="project" value="UniProtKB-KW"/>
</dbReference>
<dbReference type="Gene3D" id="3.40.50.300">
    <property type="entry name" value="P-loop containing nucleotide triphosphate hydrolases"/>
    <property type="match status" value="1"/>
</dbReference>
<dbReference type="GO" id="GO:0052381">
    <property type="term" value="F:tRNA dimethylallyltransferase activity"/>
    <property type="evidence" value="ECO:0007669"/>
    <property type="project" value="InterPro"/>
</dbReference>
<dbReference type="PANTHER" id="PTHR11088:SF89">
    <property type="entry name" value="TRNA DIMETHYLALLYLTRANSFERASE"/>
    <property type="match status" value="1"/>
</dbReference>
<evidence type="ECO:0000256" key="5">
    <source>
        <dbReference type="SAM" id="MobiDB-lite"/>
    </source>
</evidence>
<keyword evidence="4" id="KW-0067">ATP-binding</keyword>
<dbReference type="CDD" id="cd01983">
    <property type="entry name" value="SIMIBI"/>
    <property type="match status" value="1"/>
</dbReference>
<name>A0AAW0GMJ6_9APHY</name>
<keyword evidence="2" id="KW-0808">Transferase</keyword>